<dbReference type="Pfam" id="PF00106">
    <property type="entry name" value="adh_short"/>
    <property type="match status" value="1"/>
</dbReference>
<protein>
    <submittedName>
        <fullName evidence="4">SDR family NAD(P)-dependent oxidoreductase</fullName>
    </submittedName>
</protein>
<dbReference type="Proteomes" id="UP001603418">
    <property type="component" value="Unassembled WGS sequence"/>
</dbReference>
<feature type="region of interest" description="Disordered" evidence="3">
    <location>
        <begin position="156"/>
        <end position="210"/>
    </location>
</feature>
<comment type="similarity">
    <text evidence="1">Belongs to the short-chain dehydrogenases/reductases (SDR) family.</text>
</comment>
<evidence type="ECO:0000313" key="5">
    <source>
        <dbReference type="Proteomes" id="UP001603418"/>
    </source>
</evidence>
<dbReference type="SUPFAM" id="SSF51735">
    <property type="entry name" value="NAD(P)-binding Rossmann-fold domains"/>
    <property type="match status" value="2"/>
</dbReference>
<evidence type="ECO:0000256" key="3">
    <source>
        <dbReference type="SAM" id="MobiDB-lite"/>
    </source>
</evidence>
<dbReference type="PANTHER" id="PTHR44196">
    <property type="entry name" value="DEHYDROGENASE/REDUCTASE SDR FAMILY MEMBER 7B"/>
    <property type="match status" value="1"/>
</dbReference>
<evidence type="ECO:0000256" key="1">
    <source>
        <dbReference type="ARBA" id="ARBA00006484"/>
    </source>
</evidence>
<dbReference type="RefSeq" id="WP_051815738.1">
    <property type="nucleotide sequence ID" value="NZ_JBFACJ010000039.1"/>
</dbReference>
<dbReference type="EMBL" id="JBICBM010000014">
    <property type="protein sequence ID" value="MFF9885566.1"/>
    <property type="molecule type" value="Genomic_DNA"/>
</dbReference>
<dbReference type="InterPro" id="IPR002347">
    <property type="entry name" value="SDR_fam"/>
</dbReference>
<gene>
    <name evidence="4" type="ORF">ACF1HC_28825</name>
</gene>
<dbReference type="InterPro" id="IPR036291">
    <property type="entry name" value="NAD(P)-bd_dom_sf"/>
</dbReference>
<organism evidence="4 5">
    <name type="scientific">Streptomyces eurythermus</name>
    <dbReference type="NCBI Taxonomy" id="42237"/>
    <lineage>
        <taxon>Bacteria</taxon>
        <taxon>Bacillati</taxon>
        <taxon>Actinomycetota</taxon>
        <taxon>Actinomycetes</taxon>
        <taxon>Kitasatosporales</taxon>
        <taxon>Streptomycetaceae</taxon>
        <taxon>Streptomyces</taxon>
    </lineage>
</organism>
<dbReference type="Gene3D" id="3.40.50.720">
    <property type="entry name" value="NAD(P)-binding Rossmann-like Domain"/>
    <property type="match status" value="2"/>
</dbReference>
<comment type="caution">
    <text evidence="4">The sequence shown here is derived from an EMBL/GenBank/DDBJ whole genome shotgun (WGS) entry which is preliminary data.</text>
</comment>
<sequence>MKTIVVTGGTSGIGQALANTCLGRGDRVVVVAPDPVKGKKFLDTAQKAGAADRAVFIEADLSLVSENRRVIAEIEQRFAAVDVLVLCARYFRSRRMVTSEGIEHLLRDGWRVRALTRDPHGAQATALSRAGAQVVRAQREDVDSLTAEGAWGLFSGRPTVGSPGTAPDFTAEDAVRWGVNVTRPRSPQASGTSSSRRPPKRTGIPKRRFR</sequence>
<evidence type="ECO:0000256" key="2">
    <source>
        <dbReference type="ARBA" id="ARBA00023002"/>
    </source>
</evidence>
<name>A0ABW6Z4D0_9ACTN</name>
<feature type="compositionally biased region" description="Polar residues" evidence="3">
    <location>
        <begin position="183"/>
        <end position="196"/>
    </location>
</feature>
<keyword evidence="2" id="KW-0560">Oxidoreductase</keyword>
<evidence type="ECO:0000313" key="4">
    <source>
        <dbReference type="EMBL" id="MFF9885566.1"/>
    </source>
</evidence>
<feature type="compositionally biased region" description="Basic residues" evidence="3">
    <location>
        <begin position="197"/>
        <end position="210"/>
    </location>
</feature>
<reference evidence="4 5" key="1">
    <citation type="submission" date="2024-10" db="EMBL/GenBank/DDBJ databases">
        <title>The Natural Products Discovery Center: Release of the First 8490 Sequenced Strains for Exploring Actinobacteria Biosynthetic Diversity.</title>
        <authorList>
            <person name="Kalkreuter E."/>
            <person name="Kautsar S.A."/>
            <person name="Yang D."/>
            <person name="Bader C.D."/>
            <person name="Teijaro C.N."/>
            <person name="Fluegel L."/>
            <person name="Davis C.M."/>
            <person name="Simpson J.R."/>
            <person name="Lauterbach L."/>
            <person name="Steele A.D."/>
            <person name="Gui C."/>
            <person name="Meng S."/>
            <person name="Li G."/>
            <person name="Viehrig K."/>
            <person name="Ye F."/>
            <person name="Su P."/>
            <person name="Kiefer A.F."/>
            <person name="Nichols A."/>
            <person name="Cepeda A.J."/>
            <person name="Yan W."/>
            <person name="Fan B."/>
            <person name="Jiang Y."/>
            <person name="Adhikari A."/>
            <person name="Zheng C.-J."/>
            <person name="Schuster L."/>
            <person name="Cowan T.M."/>
            <person name="Smanski M.J."/>
            <person name="Chevrette M.G."/>
            <person name="De Carvalho L.P.S."/>
            <person name="Shen B."/>
        </authorList>
    </citation>
    <scope>NUCLEOTIDE SEQUENCE [LARGE SCALE GENOMIC DNA]</scope>
    <source>
        <strain evidence="4 5">NPDC013366</strain>
    </source>
</reference>
<proteinExistence type="inferred from homology"/>
<accession>A0ABW6Z4D0</accession>
<keyword evidence="5" id="KW-1185">Reference proteome</keyword>
<dbReference type="PANTHER" id="PTHR44196:SF1">
    <property type="entry name" value="DEHYDROGENASE_REDUCTASE SDR FAMILY MEMBER 7B"/>
    <property type="match status" value="1"/>
</dbReference>